<proteinExistence type="predicted"/>
<dbReference type="EMBL" id="JAGGLM010000012">
    <property type="protein sequence ID" value="MBP2033235.1"/>
    <property type="molecule type" value="Genomic_DNA"/>
</dbReference>
<evidence type="ECO:0000313" key="1">
    <source>
        <dbReference type="EMBL" id="MBP2033235.1"/>
    </source>
</evidence>
<organism evidence="1 2">
    <name type="scientific">Clostridium algifaecis</name>
    <dbReference type="NCBI Taxonomy" id="1472040"/>
    <lineage>
        <taxon>Bacteria</taxon>
        <taxon>Bacillati</taxon>
        <taxon>Bacillota</taxon>
        <taxon>Clostridia</taxon>
        <taxon>Eubacteriales</taxon>
        <taxon>Clostridiaceae</taxon>
        <taxon>Clostridium</taxon>
    </lineage>
</organism>
<sequence>MDKEQYKDYNLDKPVEECGCGHDEHGDDCGCGCGCGDHEPLMVDIEDEEGKTVSCEVVDGFKFEENEYAVVENPENESVYLFKVVGEGDVGELVIPDDDEFERVSAYYDSLQED</sequence>
<dbReference type="Pfam" id="PF06949">
    <property type="entry name" value="DUF1292"/>
    <property type="match status" value="1"/>
</dbReference>
<dbReference type="RefSeq" id="WP_209702385.1">
    <property type="nucleotide sequence ID" value="NZ_JAGGLM010000012.1"/>
</dbReference>
<comment type="caution">
    <text evidence="1">The sequence shown here is derived from an EMBL/GenBank/DDBJ whole genome shotgun (WGS) entry which is preliminary data.</text>
</comment>
<evidence type="ECO:0000313" key="2">
    <source>
        <dbReference type="Proteomes" id="UP001519307"/>
    </source>
</evidence>
<dbReference type="Proteomes" id="UP001519307">
    <property type="component" value="Unassembled WGS sequence"/>
</dbReference>
<reference evidence="1 2" key="1">
    <citation type="submission" date="2021-03" db="EMBL/GenBank/DDBJ databases">
        <title>Genomic Encyclopedia of Type Strains, Phase IV (KMG-IV): sequencing the most valuable type-strain genomes for metagenomic binning, comparative biology and taxonomic classification.</title>
        <authorList>
            <person name="Goeker M."/>
        </authorList>
    </citation>
    <scope>NUCLEOTIDE SEQUENCE [LARGE SCALE GENOMIC DNA]</scope>
    <source>
        <strain evidence="1 2">DSM 28783</strain>
    </source>
</reference>
<keyword evidence="2" id="KW-1185">Reference proteome</keyword>
<evidence type="ECO:0008006" key="3">
    <source>
        <dbReference type="Google" id="ProtNLM"/>
    </source>
</evidence>
<name>A0ABS4KT73_9CLOT</name>
<gene>
    <name evidence="1" type="ORF">J2Z42_001938</name>
</gene>
<protein>
    <recommendedName>
        <fullName evidence="3">DUF1292 domain-containing protein</fullName>
    </recommendedName>
</protein>
<accession>A0ABS4KT73</accession>
<dbReference type="InterPro" id="IPR009711">
    <property type="entry name" value="UPF0473"/>
</dbReference>